<gene>
    <name evidence="2" type="ORF">A2W05_04325</name>
</gene>
<evidence type="ECO:0000313" key="2">
    <source>
        <dbReference type="EMBL" id="OGL43868.1"/>
    </source>
</evidence>
<dbReference type="InterPro" id="IPR054008">
    <property type="entry name" value="Csm6_6H"/>
</dbReference>
<organism evidence="2 3">
    <name type="scientific">Candidatus Schekmanbacteria bacterium RBG_16_38_10</name>
    <dbReference type="NCBI Taxonomy" id="1817879"/>
    <lineage>
        <taxon>Bacteria</taxon>
        <taxon>Candidatus Schekmaniibacteriota</taxon>
    </lineage>
</organism>
<sequence>MPKAMIISVGGTPAPIVKSIREYKPEFISFLASQDTCDLVASIKKEVVSHGLNIKSETTLADDINDLVHCHEKAEEAVERVITKGYRKEDIIVDYTGGTKNMSVSLALASISYGFSFSYVGGKERTKNGVGIVVNGQEEIYPSVNPWDFLAIEERKKIAILFNTYQFKAAKNLTDTLLEKTTKFKSLFKKIGFLIEGYYEWDLFRHQKALDLFKRAKIEEILETEDKSIKAFAKAAETNRLSLKAIVKNEKKPSGLLILDLYANAERRFNEGKVDDAVLRLYRLVEMIAQERLFRKYGIDVSDVKEEKIPEGLKGEFIKNYKSQSDGKIKISQTATFKLLNALHDELGNTFKLNEKRFLDIQSSRNYSYLAHGFESSKEKTYLTLRDFILELNMFEVKDAPVFPKMEI</sequence>
<dbReference type="Gene3D" id="3.40.50.10770">
    <property type="entry name" value="Hypothetical protein VC1899 like domain (Restriction endonuclease-like)"/>
    <property type="match status" value="1"/>
</dbReference>
<dbReference type="Pfam" id="PF22205">
    <property type="entry name" value="Csm6_6H"/>
    <property type="match status" value="1"/>
</dbReference>
<dbReference type="SUPFAM" id="SSF52980">
    <property type="entry name" value="Restriction endonuclease-like"/>
    <property type="match status" value="1"/>
</dbReference>
<dbReference type="AlphaFoldDB" id="A0A1F7RRX5"/>
<accession>A0A1F7RRX5</accession>
<dbReference type="NCBIfam" id="TIGR02710">
    <property type="entry name" value="TIGR02710 family CRISPR-associated CARF protein"/>
    <property type="match status" value="1"/>
</dbReference>
<comment type="caution">
    <text evidence="2">The sequence shown here is derived from an EMBL/GenBank/DDBJ whole genome shotgun (WGS) entry which is preliminary data.</text>
</comment>
<evidence type="ECO:0000259" key="1">
    <source>
        <dbReference type="Pfam" id="PF22205"/>
    </source>
</evidence>
<name>A0A1F7RRX5_9BACT</name>
<dbReference type="InterPro" id="IPR014082">
    <property type="entry name" value="CRISPR-assoc_prot_Cas02710"/>
</dbReference>
<dbReference type="InterPro" id="IPR011335">
    <property type="entry name" value="Restrct_endonuc-II-like"/>
</dbReference>
<feature type="domain" description="Csm6 6H" evidence="1">
    <location>
        <begin position="150"/>
        <end position="239"/>
    </location>
</feature>
<dbReference type="Pfam" id="PF09670">
    <property type="entry name" value="Cas_Cas02710"/>
    <property type="match status" value="1"/>
</dbReference>
<reference evidence="2 3" key="1">
    <citation type="journal article" date="2016" name="Nat. Commun.">
        <title>Thousands of microbial genomes shed light on interconnected biogeochemical processes in an aquifer system.</title>
        <authorList>
            <person name="Anantharaman K."/>
            <person name="Brown C.T."/>
            <person name="Hug L.A."/>
            <person name="Sharon I."/>
            <person name="Castelle C.J."/>
            <person name="Probst A.J."/>
            <person name="Thomas B.C."/>
            <person name="Singh A."/>
            <person name="Wilkins M.J."/>
            <person name="Karaoz U."/>
            <person name="Brodie E.L."/>
            <person name="Williams K.H."/>
            <person name="Hubbard S.S."/>
            <person name="Banfield J.F."/>
        </authorList>
    </citation>
    <scope>NUCLEOTIDE SEQUENCE [LARGE SCALE GENOMIC DNA]</scope>
</reference>
<protein>
    <submittedName>
        <fullName evidence="2">CRISPR-associated protein</fullName>
    </submittedName>
</protein>
<evidence type="ECO:0000313" key="3">
    <source>
        <dbReference type="Proteomes" id="UP000178797"/>
    </source>
</evidence>
<proteinExistence type="predicted"/>
<dbReference type="CDD" id="cd09747">
    <property type="entry name" value="Csx1_III-U"/>
    <property type="match status" value="1"/>
</dbReference>
<dbReference type="EMBL" id="MGDE01000206">
    <property type="protein sequence ID" value="OGL43868.1"/>
    <property type="molecule type" value="Genomic_DNA"/>
</dbReference>
<dbReference type="Proteomes" id="UP000178797">
    <property type="component" value="Unassembled WGS sequence"/>
</dbReference>